<evidence type="ECO:0000313" key="3">
    <source>
        <dbReference type="Proteomes" id="UP000242715"/>
    </source>
</evidence>
<feature type="signal peptide" evidence="1">
    <location>
        <begin position="1"/>
        <end position="27"/>
    </location>
</feature>
<dbReference type="AlphaFoldDB" id="A0A2Z6MNT6"/>
<evidence type="ECO:0000256" key="1">
    <source>
        <dbReference type="SAM" id="SignalP"/>
    </source>
</evidence>
<feature type="chain" id="PRO_5016255967" description="Knottin scorpion toxin-like domain-containing protein" evidence="1">
    <location>
        <begin position="28"/>
        <end position="69"/>
    </location>
</feature>
<reference evidence="3" key="1">
    <citation type="journal article" date="2017" name="Front. Plant Sci.">
        <title>Climate Clever Clovers: New Paradigm to Reduce the Environmental Footprint of Ruminants by Breeding Low Methanogenic Forages Utilizing Haplotype Variation.</title>
        <authorList>
            <person name="Kaur P."/>
            <person name="Appels R."/>
            <person name="Bayer P.E."/>
            <person name="Keeble-Gagnere G."/>
            <person name="Wang J."/>
            <person name="Hirakawa H."/>
            <person name="Shirasawa K."/>
            <person name="Vercoe P."/>
            <person name="Stefanova K."/>
            <person name="Durmic Z."/>
            <person name="Nichols P."/>
            <person name="Revell C."/>
            <person name="Isobe S.N."/>
            <person name="Edwards D."/>
            <person name="Erskine W."/>
        </authorList>
    </citation>
    <scope>NUCLEOTIDE SEQUENCE [LARGE SCALE GENOMIC DNA]</scope>
    <source>
        <strain evidence="3">cv. Daliak</strain>
    </source>
</reference>
<evidence type="ECO:0008006" key="4">
    <source>
        <dbReference type="Google" id="ProtNLM"/>
    </source>
</evidence>
<name>A0A2Z6MNT6_TRISU</name>
<keyword evidence="1" id="KW-0732">Signal</keyword>
<proteinExistence type="predicted"/>
<accession>A0A2Z6MNT6</accession>
<keyword evidence="3" id="KW-1185">Reference proteome</keyword>
<dbReference type="Proteomes" id="UP000242715">
    <property type="component" value="Unassembled WGS sequence"/>
</dbReference>
<organism evidence="2 3">
    <name type="scientific">Trifolium subterraneum</name>
    <name type="common">Subterranean clover</name>
    <dbReference type="NCBI Taxonomy" id="3900"/>
    <lineage>
        <taxon>Eukaryota</taxon>
        <taxon>Viridiplantae</taxon>
        <taxon>Streptophyta</taxon>
        <taxon>Embryophyta</taxon>
        <taxon>Tracheophyta</taxon>
        <taxon>Spermatophyta</taxon>
        <taxon>Magnoliopsida</taxon>
        <taxon>eudicotyledons</taxon>
        <taxon>Gunneridae</taxon>
        <taxon>Pentapetalae</taxon>
        <taxon>rosids</taxon>
        <taxon>fabids</taxon>
        <taxon>Fabales</taxon>
        <taxon>Fabaceae</taxon>
        <taxon>Papilionoideae</taxon>
        <taxon>50 kb inversion clade</taxon>
        <taxon>NPAAA clade</taxon>
        <taxon>Hologalegina</taxon>
        <taxon>IRL clade</taxon>
        <taxon>Trifolieae</taxon>
        <taxon>Trifolium</taxon>
    </lineage>
</organism>
<dbReference type="OrthoDB" id="1415286at2759"/>
<evidence type="ECO:0000313" key="2">
    <source>
        <dbReference type="EMBL" id="GAU26892.1"/>
    </source>
</evidence>
<gene>
    <name evidence="2" type="ORF">TSUD_02950</name>
</gene>
<sequence>MAHTLNFFMAILMVVLLFSTGMHKTEARGAECIGPCYVDIGVASCKLACEKRGHQRFVCTSDNKCCCTD</sequence>
<dbReference type="EMBL" id="DF973343">
    <property type="protein sequence ID" value="GAU26892.1"/>
    <property type="molecule type" value="Genomic_DNA"/>
</dbReference>
<protein>
    <recommendedName>
        <fullName evidence="4">Knottin scorpion toxin-like domain-containing protein</fullName>
    </recommendedName>
</protein>